<dbReference type="PANTHER" id="PTHR30572:SF4">
    <property type="entry name" value="ABC TRANSPORTER PERMEASE YTRF"/>
    <property type="match status" value="1"/>
</dbReference>
<evidence type="ECO:0000256" key="7">
    <source>
        <dbReference type="SAM" id="MobiDB-lite"/>
    </source>
</evidence>
<dbReference type="InterPro" id="IPR003838">
    <property type="entry name" value="ABC3_permease_C"/>
</dbReference>
<dbReference type="InterPro" id="IPR050250">
    <property type="entry name" value="Macrolide_Exporter_MacB"/>
</dbReference>
<feature type="domain" description="MacB-like periplasmic core" evidence="10">
    <location>
        <begin position="21"/>
        <end position="262"/>
    </location>
</feature>
<dbReference type="InterPro" id="IPR025857">
    <property type="entry name" value="MacB_PCD"/>
</dbReference>
<keyword evidence="3 8" id="KW-0812">Transmembrane</keyword>
<evidence type="ECO:0000313" key="11">
    <source>
        <dbReference type="EMBL" id="RXK83175.1"/>
    </source>
</evidence>
<evidence type="ECO:0000256" key="6">
    <source>
        <dbReference type="ARBA" id="ARBA00038076"/>
    </source>
</evidence>
<keyword evidence="4 8" id="KW-1133">Transmembrane helix</keyword>
<keyword evidence="2" id="KW-1003">Cell membrane</keyword>
<dbReference type="GO" id="GO:0022857">
    <property type="term" value="F:transmembrane transporter activity"/>
    <property type="evidence" value="ECO:0007669"/>
    <property type="project" value="TreeGrafter"/>
</dbReference>
<feature type="compositionally biased region" description="Basic residues" evidence="7">
    <location>
        <begin position="80"/>
        <end position="90"/>
    </location>
</feature>
<dbReference type="Pfam" id="PF12704">
    <property type="entry name" value="MacB_PCD"/>
    <property type="match status" value="1"/>
</dbReference>
<feature type="transmembrane region" description="Helical" evidence="8">
    <location>
        <begin position="300"/>
        <end position="324"/>
    </location>
</feature>
<dbReference type="EMBL" id="SDHZ01000002">
    <property type="protein sequence ID" value="RXK83175.1"/>
    <property type="molecule type" value="Genomic_DNA"/>
</dbReference>
<proteinExistence type="inferred from homology"/>
<organism evidence="11 12">
    <name type="scientific">Filimonas effusa</name>
    <dbReference type="NCBI Taxonomy" id="2508721"/>
    <lineage>
        <taxon>Bacteria</taxon>
        <taxon>Pseudomonadati</taxon>
        <taxon>Bacteroidota</taxon>
        <taxon>Chitinophagia</taxon>
        <taxon>Chitinophagales</taxon>
        <taxon>Chitinophagaceae</taxon>
        <taxon>Filimonas</taxon>
    </lineage>
</organism>
<dbReference type="GO" id="GO:0005886">
    <property type="term" value="C:plasma membrane"/>
    <property type="evidence" value="ECO:0007669"/>
    <property type="project" value="UniProtKB-SubCell"/>
</dbReference>
<reference evidence="11 12" key="1">
    <citation type="submission" date="2019-01" db="EMBL/GenBank/DDBJ databases">
        <title>Filimonas sp. strain TTM-71.</title>
        <authorList>
            <person name="Chen W.-M."/>
        </authorList>
    </citation>
    <scope>NUCLEOTIDE SEQUENCE [LARGE SCALE GENOMIC DNA]</scope>
    <source>
        <strain evidence="11 12">TTM-71</strain>
    </source>
</reference>
<evidence type="ECO:0000256" key="1">
    <source>
        <dbReference type="ARBA" id="ARBA00004651"/>
    </source>
</evidence>
<gene>
    <name evidence="11" type="ORF">ESB13_13735</name>
</gene>
<feature type="transmembrane region" description="Helical" evidence="8">
    <location>
        <begin position="21"/>
        <end position="42"/>
    </location>
</feature>
<evidence type="ECO:0000256" key="4">
    <source>
        <dbReference type="ARBA" id="ARBA00022989"/>
    </source>
</evidence>
<protein>
    <submittedName>
        <fullName evidence="11">ABC transporter permease</fullName>
    </submittedName>
</protein>
<comment type="subcellular location">
    <subcellularLocation>
        <location evidence="1">Cell membrane</location>
        <topology evidence="1">Multi-pass membrane protein</topology>
    </subcellularLocation>
</comment>
<dbReference type="OrthoDB" id="9770036at2"/>
<evidence type="ECO:0000259" key="9">
    <source>
        <dbReference type="Pfam" id="PF02687"/>
    </source>
</evidence>
<feature type="transmembrane region" description="Helical" evidence="8">
    <location>
        <begin position="348"/>
        <end position="374"/>
    </location>
</feature>
<feature type="region of interest" description="Disordered" evidence="7">
    <location>
        <begin position="74"/>
        <end position="93"/>
    </location>
</feature>
<dbReference type="PANTHER" id="PTHR30572">
    <property type="entry name" value="MEMBRANE COMPONENT OF TRANSPORTER-RELATED"/>
    <property type="match status" value="1"/>
</dbReference>
<evidence type="ECO:0000313" key="12">
    <source>
        <dbReference type="Proteomes" id="UP000290545"/>
    </source>
</evidence>
<evidence type="ECO:0000256" key="2">
    <source>
        <dbReference type="ARBA" id="ARBA00022475"/>
    </source>
</evidence>
<dbReference type="Proteomes" id="UP000290545">
    <property type="component" value="Unassembled WGS sequence"/>
</dbReference>
<name>A0A4Q1D425_9BACT</name>
<dbReference type="RefSeq" id="WP_129004218.1">
    <property type="nucleotide sequence ID" value="NZ_SDHZ01000002.1"/>
</dbReference>
<sequence>MTLTDSFSLAYRTVRSNKLRTGITVAIIAFGIMALIGIVTAIEAMNRGLRDSFSLMGANGFSISYKERFRFGNNQSATQKTKKGGKKQKKSNLDKPIRQAEAELFKQSFHYPVLVSITLNGRGGNELRYQDKKTNPNVRLTGGDENYLRVNGYTLETGRNFSTLDLETGRSVCILGSDVATRLFGENYTRGMDKMIRVGNSPYRVIGILKSKGASAMMRADNVAITTYNNVRRLGNSAPSFNIGVMANDVQFLEPAVNEATALFRGIRKLHPTEDDNFVVEKSDKLAATFIGLLSSIQGAAGAIGLITLIGAAIGLMNIMLVAVSERTREVGLIKAIGGKKRNIRQQFLFESTIISVAGAVLGIILGVLVGNLFALFMGTGFVVPWGWVITGIVICTLVGLGAGLWPALKAANLNPINALRYE</sequence>
<keyword evidence="12" id="KW-1185">Reference proteome</keyword>
<dbReference type="AlphaFoldDB" id="A0A4Q1D425"/>
<evidence type="ECO:0000256" key="8">
    <source>
        <dbReference type="SAM" id="Phobius"/>
    </source>
</evidence>
<comment type="similarity">
    <text evidence="6">Belongs to the ABC-4 integral membrane protein family.</text>
</comment>
<evidence type="ECO:0000256" key="3">
    <source>
        <dbReference type="ARBA" id="ARBA00022692"/>
    </source>
</evidence>
<feature type="transmembrane region" description="Helical" evidence="8">
    <location>
        <begin position="386"/>
        <end position="409"/>
    </location>
</feature>
<evidence type="ECO:0000256" key="5">
    <source>
        <dbReference type="ARBA" id="ARBA00023136"/>
    </source>
</evidence>
<feature type="domain" description="ABC3 transporter permease C-terminal" evidence="9">
    <location>
        <begin position="303"/>
        <end position="416"/>
    </location>
</feature>
<comment type="caution">
    <text evidence="11">The sequence shown here is derived from an EMBL/GenBank/DDBJ whole genome shotgun (WGS) entry which is preliminary data.</text>
</comment>
<evidence type="ECO:0000259" key="10">
    <source>
        <dbReference type="Pfam" id="PF12704"/>
    </source>
</evidence>
<accession>A0A4Q1D425</accession>
<keyword evidence="5 8" id="KW-0472">Membrane</keyword>
<dbReference type="Pfam" id="PF02687">
    <property type="entry name" value="FtsX"/>
    <property type="match status" value="1"/>
</dbReference>